<evidence type="ECO:0000256" key="5">
    <source>
        <dbReference type="ARBA" id="ARBA00023242"/>
    </source>
</evidence>
<gene>
    <name evidence="7" type="ORF">PHAECO_LOCUS9101</name>
</gene>
<evidence type="ECO:0000256" key="1">
    <source>
        <dbReference type="ARBA" id="ARBA00004123"/>
    </source>
</evidence>
<dbReference type="AlphaFoldDB" id="A0A9N9SGR7"/>
<dbReference type="GO" id="GO:0003677">
    <property type="term" value="F:DNA binding"/>
    <property type="evidence" value="ECO:0007669"/>
    <property type="project" value="UniProtKB-KW"/>
</dbReference>
<dbReference type="PANTHER" id="PTHR21654">
    <property type="entry name" value="FI21293P1"/>
    <property type="match status" value="1"/>
</dbReference>
<keyword evidence="3" id="KW-0238">DNA-binding</keyword>
<dbReference type="PANTHER" id="PTHR21654:SF84">
    <property type="entry name" value="SI:DKEY-66I24.7"/>
    <property type="match status" value="1"/>
</dbReference>
<dbReference type="Gene3D" id="1.10.10.60">
    <property type="entry name" value="Homeodomain-like"/>
    <property type="match status" value="1"/>
</dbReference>
<dbReference type="GO" id="GO:0005634">
    <property type="term" value="C:nucleus"/>
    <property type="evidence" value="ECO:0007669"/>
    <property type="project" value="UniProtKB-SubCell"/>
</dbReference>
<keyword evidence="8" id="KW-1185">Reference proteome</keyword>
<sequence length="265" mass="31403">MDQEMRVITLVHEDTCFEVRLDNETYEEILNDEDKLRRYAKEVYELNFEKENPNRTEEDETTFKQKSFKWSHKSTLALIEFRLQRENEFNRPICKKKKIWDNIAWEMEKLGYKVTGDMCDTKYRNLLATYKVNRKKKEQSGEGAVTWEYFDKFESTLGSKASTAPPPETVGSVDNMEKEDINQEVLDDEALSLSSEASTSSNICMSKKRKTKELCFNDYLKEKLKRDEDTARKKEERWYQKKELKEREITAIEALAQAIASKYKK</sequence>
<evidence type="ECO:0000256" key="4">
    <source>
        <dbReference type="ARBA" id="ARBA00023163"/>
    </source>
</evidence>
<evidence type="ECO:0000313" key="7">
    <source>
        <dbReference type="EMBL" id="CAG9822226.1"/>
    </source>
</evidence>
<reference evidence="7" key="1">
    <citation type="submission" date="2022-01" db="EMBL/GenBank/DDBJ databases">
        <authorList>
            <person name="King R."/>
        </authorList>
    </citation>
    <scope>NUCLEOTIDE SEQUENCE</scope>
</reference>
<dbReference type="GO" id="GO:0010468">
    <property type="term" value="P:regulation of gene expression"/>
    <property type="evidence" value="ECO:0007669"/>
    <property type="project" value="UniProtKB-ARBA"/>
</dbReference>
<evidence type="ECO:0000259" key="6">
    <source>
        <dbReference type="Pfam" id="PF13837"/>
    </source>
</evidence>
<keyword evidence="4" id="KW-0804">Transcription</keyword>
<dbReference type="OrthoDB" id="6346437at2759"/>
<evidence type="ECO:0000313" key="8">
    <source>
        <dbReference type="Proteomes" id="UP001153737"/>
    </source>
</evidence>
<dbReference type="InterPro" id="IPR044822">
    <property type="entry name" value="Myb_DNA-bind_4"/>
</dbReference>
<reference evidence="7" key="2">
    <citation type="submission" date="2022-10" db="EMBL/GenBank/DDBJ databases">
        <authorList>
            <consortium name="ENA_rothamsted_submissions"/>
            <consortium name="culmorum"/>
            <person name="King R."/>
        </authorList>
    </citation>
    <scope>NUCLEOTIDE SEQUENCE</scope>
</reference>
<comment type="subcellular location">
    <subcellularLocation>
        <location evidence="1">Nucleus</location>
    </subcellularLocation>
</comment>
<evidence type="ECO:0000256" key="2">
    <source>
        <dbReference type="ARBA" id="ARBA00023015"/>
    </source>
</evidence>
<dbReference type="Pfam" id="PF13837">
    <property type="entry name" value="Myb_DNA-bind_4"/>
    <property type="match status" value="1"/>
</dbReference>
<proteinExistence type="predicted"/>
<accession>A0A9N9SGR7</accession>
<feature type="domain" description="Myb/SANT-like DNA-binding" evidence="6">
    <location>
        <begin position="68"/>
        <end position="155"/>
    </location>
</feature>
<organism evidence="7 8">
    <name type="scientific">Phaedon cochleariae</name>
    <name type="common">Mustard beetle</name>
    <dbReference type="NCBI Taxonomy" id="80249"/>
    <lineage>
        <taxon>Eukaryota</taxon>
        <taxon>Metazoa</taxon>
        <taxon>Ecdysozoa</taxon>
        <taxon>Arthropoda</taxon>
        <taxon>Hexapoda</taxon>
        <taxon>Insecta</taxon>
        <taxon>Pterygota</taxon>
        <taxon>Neoptera</taxon>
        <taxon>Endopterygota</taxon>
        <taxon>Coleoptera</taxon>
        <taxon>Polyphaga</taxon>
        <taxon>Cucujiformia</taxon>
        <taxon>Chrysomeloidea</taxon>
        <taxon>Chrysomelidae</taxon>
        <taxon>Chrysomelinae</taxon>
        <taxon>Chrysomelini</taxon>
        <taxon>Phaedon</taxon>
    </lineage>
</organism>
<keyword evidence="5" id="KW-0539">Nucleus</keyword>
<protein>
    <recommendedName>
        <fullName evidence="6">Myb/SANT-like DNA-binding domain-containing protein</fullName>
    </recommendedName>
</protein>
<dbReference type="Proteomes" id="UP001153737">
    <property type="component" value="Chromosome 5"/>
</dbReference>
<keyword evidence="2" id="KW-0805">Transcription regulation</keyword>
<evidence type="ECO:0000256" key="3">
    <source>
        <dbReference type="ARBA" id="ARBA00023125"/>
    </source>
</evidence>
<dbReference type="EMBL" id="OU896711">
    <property type="protein sequence ID" value="CAG9822226.1"/>
    <property type="molecule type" value="Genomic_DNA"/>
</dbReference>
<name>A0A9N9SGR7_PHACE</name>